<dbReference type="InterPro" id="IPR006966">
    <property type="entry name" value="Peroxin-3"/>
</dbReference>
<protein>
    <recommendedName>
        <fullName evidence="4">Peroxin-3</fullName>
    </recommendedName>
</protein>
<dbReference type="Pfam" id="PF04882">
    <property type="entry name" value="Peroxin-3"/>
    <property type="match status" value="1"/>
</dbReference>
<dbReference type="GO" id="GO:0045046">
    <property type="term" value="P:protein import into peroxisome membrane"/>
    <property type="evidence" value="ECO:0007669"/>
    <property type="project" value="TreeGrafter"/>
</dbReference>
<evidence type="ECO:0000313" key="2">
    <source>
        <dbReference type="EMBL" id="EPT01939.1"/>
    </source>
</evidence>
<sequence>MLNGVVQYLQERKSGLQKAAGYVGGAYLLGQYVLGRLEDVRITVMQDRFARDNLRRRFEQNQQDISFTTMALLPTLGRHILEDMDVEGVTCELQSYSKSAKVPPPAPQTPAAASESSLSSSVELVPQSQHPSRSENSTFSMLQSVQENGAPTPTDLSASSASWVDQFSSMQSSEVVNGHAQEPITNGTNLQVPHLGVDPPLSDSVLSASTNSSSSAATEASALGNGHDTPARSKADLWKEVKILTFTRTLTIIYSMTLLTLFTHVQLSILGRSKYIHSVFQTEQEERLREQMMDASILSLLWNADSAEEENTQGAEVISEETERKFLTLSWWILHVGWKDVGERVRRGVEEVFDGVSLKTKFTINDLFRLVSDVRRRVEYEVTFEGRERRINFMSTLLPPTAETLHHVLTQGGIPTDVANAPDPKFESLLSETQTHIMSASFQHVLETCLDQATETLFSGLRKHVFGGANGSLSFEEQDDEVRERLAAMLPGLARWCHLALEGLPNEMVDNLSSLRETTALSAIIYTTYEDRFS</sequence>
<accession>S8EFF9</accession>
<keyword evidence="3" id="KW-1185">Reference proteome</keyword>
<name>S8EFF9_FOMSC</name>
<dbReference type="EMBL" id="KE504138">
    <property type="protein sequence ID" value="EPT01939.1"/>
    <property type="molecule type" value="Genomic_DNA"/>
</dbReference>
<dbReference type="eggNOG" id="KOG4444">
    <property type="taxonomic scope" value="Eukaryota"/>
</dbReference>
<dbReference type="AlphaFoldDB" id="S8EFF9"/>
<reference evidence="2 3" key="1">
    <citation type="journal article" date="2012" name="Science">
        <title>The Paleozoic origin of enzymatic lignin decomposition reconstructed from 31 fungal genomes.</title>
        <authorList>
            <person name="Floudas D."/>
            <person name="Binder M."/>
            <person name="Riley R."/>
            <person name="Barry K."/>
            <person name="Blanchette R.A."/>
            <person name="Henrissat B."/>
            <person name="Martinez A.T."/>
            <person name="Otillar R."/>
            <person name="Spatafora J.W."/>
            <person name="Yadav J.S."/>
            <person name="Aerts A."/>
            <person name="Benoit I."/>
            <person name="Boyd A."/>
            <person name="Carlson A."/>
            <person name="Copeland A."/>
            <person name="Coutinho P.M."/>
            <person name="de Vries R.P."/>
            <person name="Ferreira P."/>
            <person name="Findley K."/>
            <person name="Foster B."/>
            <person name="Gaskell J."/>
            <person name="Glotzer D."/>
            <person name="Gorecki P."/>
            <person name="Heitman J."/>
            <person name="Hesse C."/>
            <person name="Hori C."/>
            <person name="Igarashi K."/>
            <person name="Jurgens J.A."/>
            <person name="Kallen N."/>
            <person name="Kersten P."/>
            <person name="Kohler A."/>
            <person name="Kuees U."/>
            <person name="Kumar T.K.A."/>
            <person name="Kuo A."/>
            <person name="LaButti K."/>
            <person name="Larrondo L.F."/>
            <person name="Lindquist E."/>
            <person name="Ling A."/>
            <person name="Lombard V."/>
            <person name="Lucas S."/>
            <person name="Lundell T."/>
            <person name="Martin R."/>
            <person name="McLaughlin D.J."/>
            <person name="Morgenstern I."/>
            <person name="Morin E."/>
            <person name="Murat C."/>
            <person name="Nagy L.G."/>
            <person name="Nolan M."/>
            <person name="Ohm R.A."/>
            <person name="Patyshakuliyeva A."/>
            <person name="Rokas A."/>
            <person name="Ruiz-Duenas F.J."/>
            <person name="Sabat G."/>
            <person name="Salamov A."/>
            <person name="Samejima M."/>
            <person name="Schmutz J."/>
            <person name="Slot J.C."/>
            <person name="St John F."/>
            <person name="Stenlid J."/>
            <person name="Sun H."/>
            <person name="Sun S."/>
            <person name="Syed K."/>
            <person name="Tsang A."/>
            <person name="Wiebenga A."/>
            <person name="Young D."/>
            <person name="Pisabarro A."/>
            <person name="Eastwood D.C."/>
            <person name="Martin F."/>
            <person name="Cullen D."/>
            <person name="Grigoriev I.V."/>
            <person name="Hibbett D.S."/>
        </authorList>
    </citation>
    <scope>NUCLEOTIDE SEQUENCE</scope>
    <source>
        <strain evidence="3">FP-58527</strain>
    </source>
</reference>
<organism evidence="2 3">
    <name type="scientific">Fomitopsis schrenkii</name>
    <name type="common">Brown rot fungus</name>
    <dbReference type="NCBI Taxonomy" id="2126942"/>
    <lineage>
        <taxon>Eukaryota</taxon>
        <taxon>Fungi</taxon>
        <taxon>Dikarya</taxon>
        <taxon>Basidiomycota</taxon>
        <taxon>Agaricomycotina</taxon>
        <taxon>Agaricomycetes</taxon>
        <taxon>Polyporales</taxon>
        <taxon>Fomitopsis</taxon>
    </lineage>
</organism>
<dbReference type="HOGENOM" id="CLU_017002_2_0_1"/>
<evidence type="ECO:0000256" key="1">
    <source>
        <dbReference type="SAM" id="MobiDB-lite"/>
    </source>
</evidence>
<dbReference type="GO" id="GO:0005778">
    <property type="term" value="C:peroxisomal membrane"/>
    <property type="evidence" value="ECO:0007669"/>
    <property type="project" value="InterPro"/>
</dbReference>
<dbReference type="STRING" id="743788.S8EFF9"/>
<feature type="compositionally biased region" description="Low complexity" evidence="1">
    <location>
        <begin position="109"/>
        <end position="129"/>
    </location>
</feature>
<dbReference type="GO" id="GO:0030674">
    <property type="term" value="F:protein-macromolecule adaptor activity"/>
    <property type="evidence" value="ECO:0007669"/>
    <property type="project" value="TreeGrafter"/>
</dbReference>
<evidence type="ECO:0008006" key="4">
    <source>
        <dbReference type="Google" id="ProtNLM"/>
    </source>
</evidence>
<evidence type="ECO:0000313" key="3">
    <source>
        <dbReference type="Proteomes" id="UP000015241"/>
    </source>
</evidence>
<feature type="compositionally biased region" description="Low complexity" evidence="1">
    <location>
        <begin position="202"/>
        <end position="222"/>
    </location>
</feature>
<feature type="region of interest" description="Disordered" evidence="1">
    <location>
        <begin position="98"/>
        <end position="138"/>
    </location>
</feature>
<dbReference type="PANTHER" id="PTHR28080">
    <property type="entry name" value="PEROXISOMAL BIOGENESIS FACTOR 3"/>
    <property type="match status" value="1"/>
</dbReference>
<dbReference type="OrthoDB" id="45930at2759"/>
<feature type="region of interest" description="Disordered" evidence="1">
    <location>
        <begin position="199"/>
        <end position="231"/>
    </location>
</feature>
<dbReference type="InParanoid" id="S8EFF9"/>
<dbReference type="PANTHER" id="PTHR28080:SF1">
    <property type="entry name" value="PEROXISOMAL BIOGENESIS FACTOR 3"/>
    <property type="match status" value="1"/>
</dbReference>
<proteinExistence type="predicted"/>
<dbReference type="Proteomes" id="UP000015241">
    <property type="component" value="Unassembled WGS sequence"/>
</dbReference>
<gene>
    <name evidence="2" type="ORF">FOMPIDRAFT_1036019</name>
</gene>